<accession>A0A420EI55</accession>
<comment type="caution">
    <text evidence="3">The sequence shown here is derived from an EMBL/GenBank/DDBJ whole genome shotgun (WGS) entry which is preliminary data.</text>
</comment>
<reference evidence="3 4" key="1">
    <citation type="submission" date="2018-09" db="EMBL/GenBank/DDBJ databases">
        <authorList>
            <person name="Wang Z."/>
        </authorList>
    </citation>
    <scope>NUCLEOTIDE SEQUENCE [LARGE SCALE GENOMIC DNA]</scope>
    <source>
        <strain evidence="3 4">ALS 81</strain>
    </source>
</reference>
<dbReference type="RefSeq" id="WP_120354415.1">
    <property type="nucleotide sequence ID" value="NZ_RAQO01000004.1"/>
</dbReference>
<feature type="chain" id="PRO_5018992029" description="Porin" evidence="2">
    <location>
        <begin position="23"/>
        <end position="385"/>
    </location>
</feature>
<sequence length="385" mass="42343">MAKWKLAALPLAIMAATSVAHADEASDARIEKLEQEIQILKDNDSKSMSDRFKFNGFYSVGVTRASNDLGYAGAQESYDLNNLTKVGLQAEFAMADSTGVTVQLVSKGEDDFEPAIEWAYIKHSFDNDVVVRAGKLRVPLFMYSDYLDVGYAQPWARPPTEVYDFVPFTAYVGGDIAYDYELDNSTLGLQAFGGQYEENGVKYDYMVGANLTYTWEDLTLRAVYGQNKINATIDADPSVIGVLGLNDNTKGQFVGAGFQYDNGQILAVGEYTEVKVDALYPSVKNGYLTLGYRIDAWMPYASYAFAESTDDDVREGSAAALLSGERTTYSLGVRYDLMSNLAVKFDATFTGDFDGSGGLIDGNLPVYPTYEEDQTVYSIVFQGVF</sequence>
<dbReference type="EMBL" id="RAQO01000004">
    <property type="protein sequence ID" value="RKF20411.1"/>
    <property type="molecule type" value="Genomic_DNA"/>
</dbReference>
<keyword evidence="1" id="KW-0175">Coiled coil</keyword>
<evidence type="ECO:0008006" key="5">
    <source>
        <dbReference type="Google" id="ProtNLM"/>
    </source>
</evidence>
<evidence type="ECO:0000313" key="3">
    <source>
        <dbReference type="EMBL" id="RKF20411.1"/>
    </source>
</evidence>
<dbReference type="Proteomes" id="UP000286482">
    <property type="component" value="Unassembled WGS sequence"/>
</dbReference>
<evidence type="ECO:0000256" key="2">
    <source>
        <dbReference type="SAM" id="SignalP"/>
    </source>
</evidence>
<name>A0A420EI55_9ALTE</name>
<feature type="signal peptide" evidence="2">
    <location>
        <begin position="1"/>
        <end position="22"/>
    </location>
</feature>
<dbReference type="SUPFAM" id="SSF56935">
    <property type="entry name" value="Porins"/>
    <property type="match status" value="1"/>
</dbReference>
<proteinExistence type="predicted"/>
<protein>
    <recommendedName>
        <fullName evidence="5">Porin</fullName>
    </recommendedName>
</protein>
<evidence type="ECO:0000313" key="4">
    <source>
        <dbReference type="Proteomes" id="UP000286482"/>
    </source>
</evidence>
<dbReference type="InterPro" id="IPR023614">
    <property type="entry name" value="Porin_dom_sf"/>
</dbReference>
<dbReference type="AlphaFoldDB" id="A0A420EI55"/>
<evidence type="ECO:0000256" key="1">
    <source>
        <dbReference type="SAM" id="Coils"/>
    </source>
</evidence>
<gene>
    <name evidence="3" type="ORF">DBZ36_08210</name>
</gene>
<dbReference type="OrthoDB" id="197869at2"/>
<dbReference type="Gene3D" id="2.40.160.10">
    <property type="entry name" value="Porin"/>
    <property type="match status" value="1"/>
</dbReference>
<keyword evidence="2" id="KW-0732">Signal</keyword>
<feature type="coiled-coil region" evidence="1">
    <location>
        <begin position="23"/>
        <end position="50"/>
    </location>
</feature>
<keyword evidence="4" id="KW-1185">Reference proteome</keyword>
<organism evidence="3 4">
    <name type="scientific">Alginatibacterium sediminis</name>
    <dbReference type="NCBI Taxonomy" id="2164068"/>
    <lineage>
        <taxon>Bacteria</taxon>
        <taxon>Pseudomonadati</taxon>
        <taxon>Pseudomonadota</taxon>
        <taxon>Gammaproteobacteria</taxon>
        <taxon>Alteromonadales</taxon>
        <taxon>Alteromonadaceae</taxon>
        <taxon>Alginatibacterium</taxon>
    </lineage>
</organism>